<protein>
    <recommendedName>
        <fullName evidence="6">Phosphate transporter</fullName>
    </recommendedName>
</protein>
<keyword evidence="3 6" id="KW-0812">Transmembrane</keyword>
<dbReference type="Proteomes" id="UP001061862">
    <property type="component" value="Chromosome"/>
</dbReference>
<feature type="transmembrane region" description="Helical" evidence="6">
    <location>
        <begin position="359"/>
        <end position="378"/>
    </location>
</feature>
<feature type="transmembrane region" description="Helical" evidence="6">
    <location>
        <begin position="200"/>
        <end position="222"/>
    </location>
</feature>
<keyword evidence="8" id="KW-1185">Reference proteome</keyword>
<dbReference type="RefSeq" id="WP_262166805.1">
    <property type="nucleotide sequence ID" value="NZ_CP104965.1"/>
</dbReference>
<feature type="transmembrane region" description="Helical" evidence="6">
    <location>
        <begin position="71"/>
        <end position="91"/>
    </location>
</feature>
<keyword evidence="2 6" id="KW-0813">Transport</keyword>
<comment type="similarity">
    <text evidence="6">Belongs to the inorganic phosphate transporter (PiT) (TC 2.A.20) family.</text>
</comment>
<name>A0ABY6C976_9HYPH</name>
<feature type="transmembrane region" description="Helical" evidence="6">
    <location>
        <begin position="315"/>
        <end position="339"/>
    </location>
</feature>
<accession>A0ABY6C976</accession>
<dbReference type="Pfam" id="PF01384">
    <property type="entry name" value="PHO4"/>
    <property type="match status" value="1"/>
</dbReference>
<evidence type="ECO:0000256" key="5">
    <source>
        <dbReference type="ARBA" id="ARBA00023136"/>
    </source>
</evidence>
<evidence type="ECO:0000256" key="3">
    <source>
        <dbReference type="ARBA" id="ARBA00022692"/>
    </source>
</evidence>
<keyword evidence="6" id="KW-0592">Phosphate transport</keyword>
<feature type="transmembrane region" description="Helical" evidence="6">
    <location>
        <begin position="384"/>
        <end position="400"/>
    </location>
</feature>
<gene>
    <name evidence="7" type="ORF">N8A98_16235</name>
</gene>
<dbReference type="PANTHER" id="PTHR11101">
    <property type="entry name" value="PHOSPHATE TRANSPORTER"/>
    <property type="match status" value="1"/>
</dbReference>
<dbReference type="InterPro" id="IPR001204">
    <property type="entry name" value="Phos_transporter"/>
</dbReference>
<feature type="transmembrane region" description="Helical" evidence="6">
    <location>
        <begin position="31"/>
        <end position="50"/>
    </location>
</feature>
<feature type="transmembrane region" description="Helical" evidence="6">
    <location>
        <begin position="111"/>
        <end position="133"/>
    </location>
</feature>
<feature type="transmembrane region" description="Helical" evidence="6">
    <location>
        <begin position="277"/>
        <end position="295"/>
    </location>
</feature>
<evidence type="ECO:0000313" key="8">
    <source>
        <dbReference type="Proteomes" id="UP001061862"/>
    </source>
</evidence>
<evidence type="ECO:0000313" key="7">
    <source>
        <dbReference type="EMBL" id="UXN68784.1"/>
    </source>
</evidence>
<keyword evidence="4 6" id="KW-1133">Transmembrane helix</keyword>
<comment type="subcellular location">
    <subcellularLocation>
        <location evidence="1 6">Membrane</location>
        <topology evidence="1 6">Multi-pass membrane protein</topology>
    </subcellularLocation>
</comment>
<evidence type="ECO:0000256" key="2">
    <source>
        <dbReference type="ARBA" id="ARBA00022448"/>
    </source>
</evidence>
<sequence>MNRALLIVIAALFVGAAVLWATWFIPDGPLRYLAVIGAAATAYMALNVGANDVANNVGPAVGAKAITMGSALALAAVFEICGALFAGNEVITTVSRDLLVWDHGFADRTMMLAMISALLAAALWINISTLFGAPVSTTHAIVGGIVGAFAAAAGLNAVAWPVVGTIAVTWTLSPILGGILAAAIHALIRKLITRRIDKVGAARLWVPLLVAAMAGLFTGYLSTKLHPQGWRPDVYTIAAISLATAALGWIIAMPWVRMNSLTMENRKKQVGRLFRPPLIVAAALLSFAHGSNDVANAVGPFVAILSAIGAAPSPIAGGIAPLWTLAIGAFGIACGLALFGPRVIHTIGEQITKLNEIRAFCVALSAAGTVLLASAFGLPVSSTHVAVGAVFGVGFLREYLAMRNMQGAAAGNARFLDPASLNATPEEAIARERRHDRRYLVRRLKVARIAAAWVITLPAATAMGALLYWLVSSVISL</sequence>
<dbReference type="EMBL" id="CP104965">
    <property type="protein sequence ID" value="UXN68784.1"/>
    <property type="molecule type" value="Genomic_DNA"/>
</dbReference>
<evidence type="ECO:0000256" key="6">
    <source>
        <dbReference type="RuleBase" id="RU363058"/>
    </source>
</evidence>
<feature type="transmembrane region" description="Helical" evidence="6">
    <location>
        <begin position="166"/>
        <end position="188"/>
    </location>
</feature>
<evidence type="ECO:0000256" key="1">
    <source>
        <dbReference type="ARBA" id="ARBA00004141"/>
    </source>
</evidence>
<feature type="transmembrane region" description="Helical" evidence="6">
    <location>
        <begin position="446"/>
        <end position="471"/>
    </location>
</feature>
<organism evidence="7 8">
    <name type="scientific">Devosia neptuniae</name>
    <dbReference type="NCBI Taxonomy" id="191302"/>
    <lineage>
        <taxon>Bacteria</taxon>
        <taxon>Pseudomonadati</taxon>
        <taxon>Pseudomonadota</taxon>
        <taxon>Alphaproteobacteria</taxon>
        <taxon>Hyphomicrobiales</taxon>
        <taxon>Devosiaceae</taxon>
        <taxon>Devosia</taxon>
    </lineage>
</organism>
<feature type="transmembrane region" description="Helical" evidence="6">
    <location>
        <begin position="140"/>
        <end position="160"/>
    </location>
</feature>
<reference evidence="7 8" key="1">
    <citation type="submission" date="2022-09" db="EMBL/GenBank/DDBJ databases">
        <title>Interaction between co-microsymbionts with complementary sets of symbiotic genes in legume-rhizobium systems.</title>
        <authorList>
            <person name="Safronova V."/>
            <person name="Sazanova A."/>
            <person name="Afonin A."/>
            <person name="Chirak E."/>
        </authorList>
    </citation>
    <scope>NUCLEOTIDE SEQUENCE [LARGE SCALE GENOMIC DNA]</scope>
    <source>
        <strain evidence="7 8">A18/4-1</strain>
    </source>
</reference>
<evidence type="ECO:0000256" key="4">
    <source>
        <dbReference type="ARBA" id="ARBA00022989"/>
    </source>
</evidence>
<keyword evidence="5 6" id="KW-0472">Membrane</keyword>
<feature type="transmembrane region" description="Helical" evidence="6">
    <location>
        <begin position="234"/>
        <end position="256"/>
    </location>
</feature>
<proteinExistence type="inferred from homology"/>
<dbReference type="PANTHER" id="PTHR11101:SF80">
    <property type="entry name" value="PHOSPHATE TRANSPORTER"/>
    <property type="match status" value="1"/>
</dbReference>